<evidence type="ECO:0000259" key="2">
    <source>
        <dbReference type="PROSITE" id="PS51462"/>
    </source>
</evidence>
<dbReference type="PATRIC" id="fig|883113.3.peg.73"/>
<dbReference type="InterPro" id="IPR000086">
    <property type="entry name" value="NUDIX_hydrolase_dom"/>
</dbReference>
<dbReference type="SUPFAM" id="SSF55811">
    <property type="entry name" value="Nudix"/>
    <property type="match status" value="1"/>
</dbReference>
<gene>
    <name evidence="3" type="ORF">HMPREF9708_00072</name>
</gene>
<dbReference type="OrthoDB" id="9787880at2"/>
<comment type="caution">
    <text evidence="3">The sequence shown here is derived from an EMBL/GenBank/DDBJ whole genome shotgun (WGS) entry which is preliminary data.</text>
</comment>
<dbReference type="Proteomes" id="UP000006190">
    <property type="component" value="Unassembled WGS sequence"/>
</dbReference>
<dbReference type="Pfam" id="PF00293">
    <property type="entry name" value="NUDIX"/>
    <property type="match status" value="1"/>
</dbReference>
<dbReference type="InterPro" id="IPR020084">
    <property type="entry name" value="NUDIX_hydrolase_CS"/>
</dbReference>
<dbReference type="PANTHER" id="PTHR43222:SF2">
    <property type="entry name" value="NUDIX HYDROLASE 23, CHLOROPLASTIC"/>
    <property type="match status" value="1"/>
</dbReference>
<proteinExistence type="predicted"/>
<protein>
    <submittedName>
        <fullName evidence="3">ADP-sugar pyrophosphatase</fullName>
    </submittedName>
</protein>
<evidence type="ECO:0000256" key="1">
    <source>
        <dbReference type="ARBA" id="ARBA00022801"/>
    </source>
</evidence>
<keyword evidence="4" id="KW-1185">Reference proteome</keyword>
<dbReference type="eggNOG" id="COG1051">
    <property type="taxonomic scope" value="Bacteria"/>
</dbReference>
<keyword evidence="1" id="KW-0378">Hydrolase</keyword>
<dbReference type="EMBL" id="AGEG01000001">
    <property type="protein sequence ID" value="EHR38362.1"/>
    <property type="molecule type" value="Genomic_DNA"/>
</dbReference>
<name>H3NGT3_9LACT</name>
<dbReference type="RefSeq" id="WP_006307937.1">
    <property type="nucleotide sequence ID" value="NZ_JH601133.1"/>
</dbReference>
<dbReference type="PROSITE" id="PS00893">
    <property type="entry name" value="NUDIX_BOX"/>
    <property type="match status" value="1"/>
</dbReference>
<reference evidence="3 4" key="1">
    <citation type="submission" date="2012-01" db="EMBL/GenBank/DDBJ databases">
        <title>The Genome Sequence of Facklamia languida CCUG 37842.</title>
        <authorList>
            <consortium name="The Broad Institute Genome Sequencing Platform"/>
            <person name="Earl A."/>
            <person name="Ward D."/>
            <person name="Feldgarden M."/>
            <person name="Gevers D."/>
            <person name="Huys G."/>
            <person name="Young S.K."/>
            <person name="Zeng Q."/>
            <person name="Gargeya S."/>
            <person name="Fitzgerald M."/>
            <person name="Haas B."/>
            <person name="Abouelleil A."/>
            <person name="Alvarado L."/>
            <person name="Arachchi H.M."/>
            <person name="Berlin A."/>
            <person name="Chapman S.B."/>
            <person name="Gearin G."/>
            <person name="Goldberg J."/>
            <person name="Griggs A."/>
            <person name="Gujja S."/>
            <person name="Hansen M."/>
            <person name="Heiman D."/>
            <person name="Howarth C."/>
            <person name="Larimer J."/>
            <person name="Lui A."/>
            <person name="MacDonald P.J.P."/>
            <person name="McCowen C."/>
            <person name="Montmayeur A."/>
            <person name="Murphy C."/>
            <person name="Neiman D."/>
            <person name="Pearson M."/>
            <person name="Priest M."/>
            <person name="Roberts A."/>
            <person name="Saif S."/>
            <person name="Shea T."/>
            <person name="Sisk P."/>
            <person name="Stolte C."/>
            <person name="Sykes S."/>
            <person name="Wortman J."/>
            <person name="Nusbaum C."/>
            <person name="Birren B."/>
        </authorList>
    </citation>
    <scope>NUCLEOTIDE SEQUENCE [LARGE SCALE GENOMIC DNA]</scope>
    <source>
        <strain evidence="3 4">CCUG 37842</strain>
    </source>
</reference>
<organism evidence="3 4">
    <name type="scientific">Facklamia languida CCUG 37842</name>
    <dbReference type="NCBI Taxonomy" id="883113"/>
    <lineage>
        <taxon>Bacteria</taxon>
        <taxon>Bacillati</taxon>
        <taxon>Bacillota</taxon>
        <taxon>Bacilli</taxon>
        <taxon>Lactobacillales</taxon>
        <taxon>Aerococcaceae</taxon>
        <taxon>Facklamia</taxon>
    </lineage>
</organism>
<evidence type="ECO:0000313" key="4">
    <source>
        <dbReference type="Proteomes" id="UP000006190"/>
    </source>
</evidence>
<dbReference type="Gene3D" id="3.90.79.10">
    <property type="entry name" value="Nucleoside Triphosphate Pyrophosphohydrolase"/>
    <property type="match status" value="1"/>
</dbReference>
<sequence>MDKTLLDQQLKDLVDRGYPWYDQAKSAQLRQQLESQADHLLRNRQSLIHLSASAIVFVNQRLFMVDHPYLHQRLLPAGHVEEGETPLQAALREFEEETGYGLREPVVDQLVDVNQIAIPANPVNQEAGHIHLDWRFYLQGDLVQKGPAELTCHLLPLDQIPSEFRIYSQLLS</sequence>
<dbReference type="HOGENOM" id="CLU_131409_0_0_9"/>
<accession>H3NGT3</accession>
<dbReference type="STRING" id="883113.HMPREF9708_00072"/>
<dbReference type="InterPro" id="IPR015797">
    <property type="entry name" value="NUDIX_hydrolase-like_dom_sf"/>
</dbReference>
<feature type="domain" description="Nudix hydrolase" evidence="2">
    <location>
        <begin position="47"/>
        <end position="172"/>
    </location>
</feature>
<dbReference type="GO" id="GO:0016787">
    <property type="term" value="F:hydrolase activity"/>
    <property type="evidence" value="ECO:0007669"/>
    <property type="project" value="UniProtKB-KW"/>
</dbReference>
<evidence type="ECO:0000313" key="3">
    <source>
        <dbReference type="EMBL" id="EHR38362.1"/>
    </source>
</evidence>
<dbReference type="PANTHER" id="PTHR43222">
    <property type="entry name" value="NUDIX HYDROLASE 23"/>
    <property type="match status" value="1"/>
</dbReference>
<dbReference type="AlphaFoldDB" id="H3NGT3"/>
<dbReference type="PROSITE" id="PS51462">
    <property type="entry name" value="NUDIX"/>
    <property type="match status" value="1"/>
</dbReference>